<keyword evidence="4" id="KW-1185">Reference proteome</keyword>
<dbReference type="OrthoDB" id="10556215at2759"/>
<accession>A0A2V1DQB1</accession>
<organism evidence="3 4">
    <name type="scientific">Periconia macrospinosa</name>
    <dbReference type="NCBI Taxonomy" id="97972"/>
    <lineage>
        <taxon>Eukaryota</taxon>
        <taxon>Fungi</taxon>
        <taxon>Dikarya</taxon>
        <taxon>Ascomycota</taxon>
        <taxon>Pezizomycotina</taxon>
        <taxon>Dothideomycetes</taxon>
        <taxon>Pleosporomycetidae</taxon>
        <taxon>Pleosporales</taxon>
        <taxon>Massarineae</taxon>
        <taxon>Periconiaceae</taxon>
        <taxon>Periconia</taxon>
    </lineage>
</organism>
<evidence type="ECO:0000256" key="2">
    <source>
        <dbReference type="SAM" id="MobiDB-lite"/>
    </source>
</evidence>
<feature type="compositionally biased region" description="Basic and acidic residues" evidence="2">
    <location>
        <begin position="282"/>
        <end position="294"/>
    </location>
</feature>
<proteinExistence type="predicted"/>
<feature type="region of interest" description="Disordered" evidence="2">
    <location>
        <begin position="282"/>
        <end position="302"/>
    </location>
</feature>
<dbReference type="Proteomes" id="UP000244855">
    <property type="component" value="Unassembled WGS sequence"/>
</dbReference>
<dbReference type="EMBL" id="KZ805378">
    <property type="protein sequence ID" value="PVI00166.1"/>
    <property type="molecule type" value="Genomic_DNA"/>
</dbReference>
<dbReference type="AlphaFoldDB" id="A0A2V1DQB1"/>
<evidence type="ECO:0000256" key="1">
    <source>
        <dbReference type="SAM" id="Coils"/>
    </source>
</evidence>
<sequence>MDFSNTPRRAICPQKASPINKTCDNHARMEQQIEQIESWRRSADPVLGDALEQLLGNIRKQYQDTLVTCENVLLQAKIKKLETEARGLREDNKKMRDYYTFHSRMKGKMKDDLEEALDKAKWQEGKIDELKATIGALKNKDKQHQEQDIGQILLQPASTKGFYRSTEFYVQDKAGGHLPTPPLYSNDCKLGISCEDRRCGYVHEDQKVIYAGLIPLLPQRLSHRATEYGLIDKHGGPLSGPPLYSKLCVYPACSNQNCGYVHADQRTLYSGLLHVLPVKSNERDSGSDLQDKRGGKIPGPPRYQNQCIATSCHRGNCDYWHADQKYIYAGLMPFLPRQ</sequence>
<feature type="coiled-coil region" evidence="1">
    <location>
        <begin position="71"/>
        <end position="147"/>
    </location>
</feature>
<protein>
    <submittedName>
        <fullName evidence="3">Uncharacterized protein</fullName>
    </submittedName>
</protein>
<evidence type="ECO:0000313" key="3">
    <source>
        <dbReference type="EMBL" id="PVI00166.1"/>
    </source>
</evidence>
<reference evidence="3 4" key="1">
    <citation type="journal article" date="2018" name="Sci. Rep.">
        <title>Comparative genomics provides insights into the lifestyle and reveals functional heterogeneity of dark septate endophytic fungi.</title>
        <authorList>
            <person name="Knapp D.G."/>
            <person name="Nemeth J.B."/>
            <person name="Barry K."/>
            <person name="Hainaut M."/>
            <person name="Henrissat B."/>
            <person name="Johnson J."/>
            <person name="Kuo A."/>
            <person name="Lim J.H.P."/>
            <person name="Lipzen A."/>
            <person name="Nolan M."/>
            <person name="Ohm R.A."/>
            <person name="Tamas L."/>
            <person name="Grigoriev I.V."/>
            <person name="Spatafora J.W."/>
            <person name="Nagy L.G."/>
            <person name="Kovacs G.M."/>
        </authorList>
    </citation>
    <scope>NUCLEOTIDE SEQUENCE [LARGE SCALE GENOMIC DNA]</scope>
    <source>
        <strain evidence="3 4">DSE2036</strain>
    </source>
</reference>
<gene>
    <name evidence="3" type="ORF">DM02DRAFT_628792</name>
</gene>
<keyword evidence="1" id="KW-0175">Coiled coil</keyword>
<evidence type="ECO:0000313" key="4">
    <source>
        <dbReference type="Proteomes" id="UP000244855"/>
    </source>
</evidence>
<name>A0A2V1DQB1_9PLEO</name>